<dbReference type="InterPro" id="IPR050378">
    <property type="entry name" value="Metallo-dep_Hydrolases_sf"/>
</dbReference>
<dbReference type="Gene3D" id="2.30.40.10">
    <property type="entry name" value="Urease, subunit C, domain 1"/>
    <property type="match status" value="1"/>
</dbReference>
<dbReference type="InterPro" id="IPR013108">
    <property type="entry name" value="Amidohydro_3"/>
</dbReference>
<dbReference type="Gene3D" id="3.30.1490.130">
    <property type="entry name" value="D-aminoacylase. Domain 3"/>
    <property type="match status" value="1"/>
</dbReference>
<dbReference type="InterPro" id="IPR023100">
    <property type="entry name" value="D-aminoacylase_insert_dom_sf"/>
</dbReference>
<name>A0ABT8KY18_9BACT</name>
<dbReference type="CDD" id="cd01297">
    <property type="entry name" value="D-aminoacylase"/>
    <property type="match status" value="1"/>
</dbReference>
<proteinExistence type="predicted"/>
<sequence>MKKLTPFFLVSVIVLNACSTKHDIVIRNGLVYDGLGGAPSSLDIAIDQGKIVAIEDLSNTKGQIEIDATGLAIAPGFIDMHAHLDPLMRLPDSESHVRQGVTTALGGPDGSSPWPLDSYMDSLRKLQLGMNVAYLIGHNTVRKNVMNLDNRPPTEEELGQMKAQVAEAMEQGAFGISTGLKYLPGAFSKVDEVIALSKVAANHGGIYTSHLREEGLGLLEAVEEAIMISREANIPVVLTHHKAIGQPMWGSSKKTLAMVDSARNIGLDIMMDQYPYIASYTGISVLIPAWARAGGQEAFKERLLDPILRDSIKRGIEYNIINDRGGGDLNRIQLAKVDWQSELEGKKLYDWAVMRGLEPTVQVGAELVMEAQSNGGASCIYFAMSDEDVDRIMQHPQTMIASDGRLTQPGEGHPHPRWYGTFPRVLGHYVRERKLLSLESAIAKMTSLPAKRLGLTDRGWLAKDMAADIVIFDPQKVIDKATFENPHQYPEGIQYVLVNGVITVNEGIFSKERGGEVLMKK</sequence>
<dbReference type="SUPFAM" id="SSF51338">
    <property type="entry name" value="Composite domain of metallo-dependent hydrolases"/>
    <property type="match status" value="1"/>
</dbReference>
<dbReference type="RefSeq" id="WP_346755265.1">
    <property type="nucleotide sequence ID" value="NZ_JAUJEA010000016.1"/>
</dbReference>
<evidence type="ECO:0000259" key="1">
    <source>
        <dbReference type="Pfam" id="PF07969"/>
    </source>
</evidence>
<gene>
    <name evidence="2" type="ORF">QQ008_27920</name>
</gene>
<dbReference type="GO" id="GO:0016787">
    <property type="term" value="F:hydrolase activity"/>
    <property type="evidence" value="ECO:0007669"/>
    <property type="project" value="UniProtKB-KW"/>
</dbReference>
<dbReference type="EC" id="3.5.1.-" evidence="2"/>
<feature type="domain" description="Amidohydrolase 3" evidence="1">
    <location>
        <begin position="65"/>
        <end position="273"/>
    </location>
</feature>
<dbReference type="Gene3D" id="3.20.20.140">
    <property type="entry name" value="Metal-dependent hydrolases"/>
    <property type="match status" value="1"/>
</dbReference>
<feature type="domain" description="Amidohydrolase 3" evidence="1">
    <location>
        <begin position="387"/>
        <end position="504"/>
    </location>
</feature>
<accession>A0ABT8KY18</accession>
<dbReference type="Pfam" id="PF07969">
    <property type="entry name" value="Amidohydro_3"/>
    <property type="match status" value="2"/>
</dbReference>
<dbReference type="PANTHER" id="PTHR11647">
    <property type="entry name" value="HYDRANTOINASE/DIHYDROPYRIMIDINASE FAMILY MEMBER"/>
    <property type="match status" value="1"/>
</dbReference>
<protein>
    <submittedName>
        <fullName evidence="2">D-aminoacylase</fullName>
        <ecNumber evidence="2">3.5.1.-</ecNumber>
    </submittedName>
</protein>
<comment type="caution">
    <text evidence="2">The sequence shown here is derived from an EMBL/GenBank/DDBJ whole genome shotgun (WGS) entry which is preliminary data.</text>
</comment>
<evidence type="ECO:0000313" key="3">
    <source>
        <dbReference type="Proteomes" id="UP001172082"/>
    </source>
</evidence>
<dbReference type="SUPFAM" id="SSF51556">
    <property type="entry name" value="Metallo-dependent hydrolases"/>
    <property type="match status" value="1"/>
</dbReference>
<keyword evidence="2" id="KW-0378">Hydrolase</keyword>
<evidence type="ECO:0000313" key="2">
    <source>
        <dbReference type="EMBL" id="MDN5205243.1"/>
    </source>
</evidence>
<reference evidence="2" key="1">
    <citation type="submission" date="2023-06" db="EMBL/GenBank/DDBJ databases">
        <title>Genomic of Parafulvivirga corallium.</title>
        <authorList>
            <person name="Wang G."/>
        </authorList>
    </citation>
    <scope>NUCLEOTIDE SEQUENCE</scope>
    <source>
        <strain evidence="2">BMA10</strain>
    </source>
</reference>
<keyword evidence="3" id="KW-1185">Reference proteome</keyword>
<dbReference type="InterPro" id="IPR011059">
    <property type="entry name" value="Metal-dep_hydrolase_composite"/>
</dbReference>
<organism evidence="2 3">
    <name type="scientific">Splendidivirga corallicola</name>
    <dbReference type="NCBI Taxonomy" id="3051826"/>
    <lineage>
        <taxon>Bacteria</taxon>
        <taxon>Pseudomonadati</taxon>
        <taxon>Bacteroidota</taxon>
        <taxon>Cytophagia</taxon>
        <taxon>Cytophagales</taxon>
        <taxon>Splendidivirgaceae</taxon>
        <taxon>Splendidivirga</taxon>
    </lineage>
</organism>
<dbReference type="PANTHER" id="PTHR11647:SF1">
    <property type="entry name" value="COLLAPSIN RESPONSE MEDIATOR PROTEIN"/>
    <property type="match status" value="1"/>
</dbReference>
<dbReference type="InterPro" id="IPR032466">
    <property type="entry name" value="Metal_Hydrolase"/>
</dbReference>
<dbReference type="EMBL" id="JAUJEA010000016">
    <property type="protein sequence ID" value="MDN5205243.1"/>
    <property type="molecule type" value="Genomic_DNA"/>
</dbReference>
<dbReference type="Proteomes" id="UP001172082">
    <property type="component" value="Unassembled WGS sequence"/>
</dbReference>